<comment type="similarity">
    <text evidence="2">Belongs to the glycosyl hydrolase 20 family.</text>
</comment>
<dbReference type="InterPro" id="IPR015883">
    <property type="entry name" value="Glyco_hydro_20_cat"/>
</dbReference>
<dbReference type="SUPFAM" id="SSF55545">
    <property type="entry name" value="beta-N-acetylhexosaminidase-like domain"/>
    <property type="match status" value="1"/>
</dbReference>
<sequence length="579" mass="66869">MKKVLFICVTMLLICISGKATERNLLLIPYPQQVSIKQGNYNLTDNVKIGADPLFTQELKKLQEVLTEDFGLKSQIVKPSKADISLCYDASFMQEEKEAYQLEVTDMKITIRAQMATGIFYGIQSLRQLIKSEAGKWIIPKLTITDYPALSWRSFMLDEGRYFKGEKVVKQILDEMALLKMNVFQWHLTDDQGWRIEIKKYPRLTEIGAFRDSTQMEWYESHHYDGKPHGGFYTQTQIRNIIKYASERHITIIPEIEMPGHSAAAIAAYPWLSATGKEIKVPCNFGVQYDVFNVTDPKVLNFLNDVIDEVTALFSSGILHIGGDEVRYDQWNASSSVQKFIQEKGFSSASDIQVWFTNQMSKVIAQKGWRMMGWNDITGEKLHHFQSGDKEGTERLAPGTIVQFWKGDSDMLQRAAEQGQHIVNSYNNFTYLNYSYEYDSLQATYEFKPISLQRAYEFKPVPENFPVHLVPQILGASCQMWGEWIPTVESMNYHIYPRIGAYAEVFWTLPIQKDYVRFRKSLEYFLTRWKKQGIIYGPTRNNQIHSTQQTNIEFGIPDEYNDPYRYITGTSDKALSIGN</sequence>
<evidence type="ECO:0000313" key="10">
    <source>
        <dbReference type="EMBL" id="RHD50650.1"/>
    </source>
</evidence>
<protein>
    <recommendedName>
        <fullName evidence="3">beta-N-acetylhexosaminidase</fullName>
        <ecNumber evidence="3">3.2.1.52</ecNumber>
    </recommendedName>
</protein>
<keyword evidence="4 9" id="KW-0378">Hydrolase</keyword>
<dbReference type="SUPFAM" id="SSF51445">
    <property type="entry name" value="(Trans)glycosidases"/>
    <property type="match status" value="1"/>
</dbReference>
<dbReference type="Proteomes" id="UP000095657">
    <property type="component" value="Unassembled WGS sequence"/>
</dbReference>
<reference evidence="14 15" key="2">
    <citation type="submission" date="2018-08" db="EMBL/GenBank/DDBJ databases">
        <title>A genome reference for cultivated species of the human gut microbiota.</title>
        <authorList>
            <person name="Zou Y."/>
            <person name="Xue W."/>
            <person name="Luo G."/>
        </authorList>
    </citation>
    <scope>NUCLEOTIDE SEQUENCE [LARGE SCALE GENOMIC DNA]</scope>
    <source>
        <strain evidence="11 14">AM16-49B</strain>
        <strain evidence="10 15">AM31-16AC</strain>
    </source>
</reference>
<dbReference type="AlphaFoldDB" id="A0A174MMN8"/>
<evidence type="ECO:0000256" key="3">
    <source>
        <dbReference type="ARBA" id="ARBA00012663"/>
    </source>
</evidence>
<keyword evidence="5 9" id="KW-0326">Glycosidase</keyword>
<dbReference type="EMBL" id="CZAI01000004">
    <property type="protein sequence ID" value="CUP36361.1"/>
    <property type="molecule type" value="Genomic_DNA"/>
</dbReference>
<reference evidence="9 13" key="1">
    <citation type="submission" date="2015-09" db="EMBL/GenBank/DDBJ databases">
        <authorList>
            <consortium name="Pathogen Informatics"/>
        </authorList>
    </citation>
    <scope>NUCLEOTIDE SEQUENCE [LARGE SCALE GENOMIC DNA]</scope>
    <source>
        <strain evidence="9 13">2789STDY5834880</strain>
    </source>
</reference>
<evidence type="ECO:0000256" key="5">
    <source>
        <dbReference type="ARBA" id="ARBA00023295"/>
    </source>
</evidence>
<dbReference type="STRING" id="47678.ERS852494_02077"/>
<dbReference type="GO" id="GO:0016020">
    <property type="term" value="C:membrane"/>
    <property type="evidence" value="ECO:0007669"/>
    <property type="project" value="TreeGrafter"/>
</dbReference>
<evidence type="ECO:0000313" key="12">
    <source>
        <dbReference type="EMBL" id="UVQ96350.1"/>
    </source>
</evidence>
<dbReference type="Proteomes" id="UP000283512">
    <property type="component" value="Unassembled WGS sequence"/>
</dbReference>
<evidence type="ECO:0000256" key="6">
    <source>
        <dbReference type="PIRSR" id="PIRSR625705-1"/>
    </source>
</evidence>
<dbReference type="Gene3D" id="3.30.379.10">
    <property type="entry name" value="Chitobiase/beta-hexosaminidase domain 2-like"/>
    <property type="match status" value="1"/>
</dbReference>
<evidence type="ECO:0000313" key="15">
    <source>
        <dbReference type="Proteomes" id="UP000284689"/>
    </source>
</evidence>
<dbReference type="EMBL" id="CP103166">
    <property type="protein sequence ID" value="UVQ96350.1"/>
    <property type="molecule type" value="Genomic_DNA"/>
</dbReference>
<dbReference type="Proteomes" id="UP001060260">
    <property type="component" value="Chromosome"/>
</dbReference>
<dbReference type="PIRSF" id="PIRSF001093">
    <property type="entry name" value="B-hxosamndse_ab_euk"/>
    <property type="match status" value="1"/>
</dbReference>
<dbReference type="InterPro" id="IPR017853">
    <property type="entry name" value="GH"/>
</dbReference>
<accession>A0A174MMN8</accession>
<dbReference type="Pfam" id="PF00728">
    <property type="entry name" value="Glyco_hydro_20"/>
    <property type="match status" value="1"/>
</dbReference>
<dbReference type="GO" id="GO:0004563">
    <property type="term" value="F:beta-N-acetylhexosaminidase activity"/>
    <property type="evidence" value="ECO:0007669"/>
    <property type="project" value="UniProtKB-EC"/>
</dbReference>
<evidence type="ECO:0000313" key="11">
    <source>
        <dbReference type="EMBL" id="RHH87105.1"/>
    </source>
</evidence>
<dbReference type="PANTHER" id="PTHR22600">
    <property type="entry name" value="BETA-HEXOSAMINIDASE"/>
    <property type="match status" value="1"/>
</dbReference>
<feature type="domain" description="Beta-hexosaminidase bacterial type N-terminal" evidence="8">
    <location>
        <begin position="27"/>
        <end position="147"/>
    </location>
</feature>
<proteinExistence type="inferred from homology"/>
<evidence type="ECO:0000256" key="4">
    <source>
        <dbReference type="ARBA" id="ARBA00022801"/>
    </source>
</evidence>
<dbReference type="RefSeq" id="WP_055171707.1">
    <property type="nucleotide sequence ID" value="NZ_CAXSLD010000029.1"/>
</dbReference>
<evidence type="ECO:0000313" key="13">
    <source>
        <dbReference type="Proteomes" id="UP000095657"/>
    </source>
</evidence>
<evidence type="ECO:0000313" key="9">
    <source>
        <dbReference type="EMBL" id="CUP36361.1"/>
    </source>
</evidence>
<comment type="catalytic activity">
    <reaction evidence="1">
        <text>Hydrolysis of terminal non-reducing N-acetyl-D-hexosamine residues in N-acetyl-beta-D-hexosaminides.</text>
        <dbReference type="EC" id="3.2.1.52"/>
    </reaction>
</comment>
<dbReference type="EMBL" id="QSJD01000007">
    <property type="protein sequence ID" value="RHD50650.1"/>
    <property type="molecule type" value="Genomic_DNA"/>
</dbReference>
<dbReference type="Proteomes" id="UP000284689">
    <property type="component" value="Unassembled WGS sequence"/>
</dbReference>
<feature type="active site" description="Proton donor" evidence="6">
    <location>
        <position position="325"/>
    </location>
</feature>
<gene>
    <name evidence="9" type="primary">exo I_3</name>
    <name evidence="11" type="ORF">DW190_16380</name>
    <name evidence="10" type="ORF">DW794_06400</name>
    <name evidence="9" type="ORF">ERS852494_02077</name>
    <name evidence="12" type="ORF">NXW23_18915</name>
</gene>
<evidence type="ECO:0000313" key="14">
    <source>
        <dbReference type="Proteomes" id="UP000283512"/>
    </source>
</evidence>
<dbReference type="EMBL" id="QRKD01000020">
    <property type="protein sequence ID" value="RHH87105.1"/>
    <property type="molecule type" value="Genomic_DNA"/>
</dbReference>
<evidence type="ECO:0000256" key="1">
    <source>
        <dbReference type="ARBA" id="ARBA00001231"/>
    </source>
</evidence>
<reference evidence="12" key="3">
    <citation type="submission" date="2022-08" db="EMBL/GenBank/DDBJ databases">
        <title>Genome Sequencing of Bacteroides fragilis Group Isolates with Nanopore Technology.</title>
        <authorList>
            <person name="Tisza M.J."/>
            <person name="Smith D."/>
            <person name="Dekker J.P."/>
        </authorList>
    </citation>
    <scope>NUCLEOTIDE SEQUENCE</scope>
    <source>
        <strain evidence="12">BFG-474</strain>
    </source>
</reference>
<evidence type="ECO:0000256" key="2">
    <source>
        <dbReference type="ARBA" id="ARBA00006285"/>
    </source>
</evidence>
<name>A0A174MMN8_9BACE</name>
<evidence type="ECO:0000259" key="7">
    <source>
        <dbReference type="Pfam" id="PF00728"/>
    </source>
</evidence>
<dbReference type="Gene3D" id="3.20.20.80">
    <property type="entry name" value="Glycosidases"/>
    <property type="match status" value="1"/>
</dbReference>
<dbReference type="GO" id="GO:0005975">
    <property type="term" value="P:carbohydrate metabolic process"/>
    <property type="evidence" value="ECO:0007669"/>
    <property type="project" value="InterPro"/>
</dbReference>
<dbReference type="InterPro" id="IPR015882">
    <property type="entry name" value="HEX_bac_N"/>
</dbReference>
<dbReference type="CDD" id="cd06563">
    <property type="entry name" value="GH20_chitobiase-like"/>
    <property type="match status" value="1"/>
</dbReference>
<dbReference type="PANTHER" id="PTHR22600:SF57">
    <property type="entry name" value="BETA-N-ACETYLHEXOSAMINIDASE"/>
    <property type="match status" value="1"/>
</dbReference>
<dbReference type="EC" id="3.2.1.52" evidence="3"/>
<dbReference type="GO" id="GO:0030203">
    <property type="term" value="P:glycosaminoglycan metabolic process"/>
    <property type="evidence" value="ECO:0007669"/>
    <property type="project" value="TreeGrafter"/>
</dbReference>
<organism evidence="9 13">
    <name type="scientific">Bacteroides caccae</name>
    <dbReference type="NCBI Taxonomy" id="47678"/>
    <lineage>
        <taxon>Bacteria</taxon>
        <taxon>Pseudomonadati</taxon>
        <taxon>Bacteroidota</taxon>
        <taxon>Bacteroidia</taxon>
        <taxon>Bacteroidales</taxon>
        <taxon>Bacteroidaceae</taxon>
        <taxon>Bacteroides</taxon>
    </lineage>
</organism>
<evidence type="ECO:0000259" key="8">
    <source>
        <dbReference type="Pfam" id="PF02838"/>
    </source>
</evidence>
<dbReference type="PRINTS" id="PR00738">
    <property type="entry name" value="GLHYDRLASE20"/>
</dbReference>
<feature type="domain" description="Glycoside hydrolase family 20 catalytic" evidence="7">
    <location>
        <begin position="151"/>
        <end position="508"/>
    </location>
</feature>
<dbReference type="Pfam" id="PF02838">
    <property type="entry name" value="Glyco_hydro_20b"/>
    <property type="match status" value="1"/>
</dbReference>
<dbReference type="InterPro" id="IPR029018">
    <property type="entry name" value="Hex-like_dom2"/>
</dbReference>
<dbReference type="InterPro" id="IPR025705">
    <property type="entry name" value="Beta_hexosaminidase_sua/sub"/>
</dbReference>